<sequence>MIFLTPAPEQPSLKVFGIPELAHLICSGLQRRDNAGLMRVCRRLFCYVLPFVWEEVDEANALVSMIPGGGIIAYESELSPYVVMQLPSALELSRFNIYAPHVRRFTPCALHIDQYEGWERFLACTQSIDLLPNLEALYLPVDDYNWDRHPDRIQAESANWVTAFLSASLRTLRMIPSQATDPIPIPKKHWLGFNSTNNLMATISQRCPQLSSLEIFPDPHSWKAQFEVPLSQEVSFSHDPLQFHLNLAGLSNLSYLLISPAILSERALVAISVLPNLQSLRISGYPHDNEVYCDNLQISIDAFPVLGNLELCHLDWDTMVNICKSRPIVSSLNYMAIAYPTRQDGSHVHEQSAGLSDVISYLAANGASITTLLVKNRCPQHFTPEVLQFWKRLPLTSVHLEMRVPLDNELEAFWALLSSMPLLEDLKLYTSYESFDLSMLKMIVGLLPRLRSLRIPVEWKQIVTLTEADFALSRSQNTNPLHIRSDFYLPDPKQENAERVARFLFSIHPKSPVVCVADRPIFYHYDEGYIDQTPKDMINLELWQLLFQ</sequence>
<dbReference type="Gene3D" id="3.80.10.10">
    <property type="entry name" value="Ribonuclease Inhibitor"/>
    <property type="match status" value="1"/>
</dbReference>
<evidence type="ECO:0000313" key="2">
    <source>
        <dbReference type="Proteomes" id="UP000650582"/>
    </source>
</evidence>
<proteinExistence type="predicted"/>
<gene>
    <name evidence="1" type="ORF">RHS04_00947</name>
</gene>
<dbReference type="EMBL" id="JACYCC010000024">
    <property type="protein sequence ID" value="KAF8684945.1"/>
    <property type="molecule type" value="Genomic_DNA"/>
</dbReference>
<name>A0A8H7LRB7_9AGAM</name>
<dbReference type="SUPFAM" id="SSF52047">
    <property type="entry name" value="RNI-like"/>
    <property type="match status" value="1"/>
</dbReference>
<evidence type="ECO:0000313" key="1">
    <source>
        <dbReference type="EMBL" id="KAF8684945.1"/>
    </source>
</evidence>
<dbReference type="Proteomes" id="UP000650582">
    <property type="component" value="Unassembled WGS sequence"/>
</dbReference>
<protein>
    <submittedName>
        <fullName evidence="1">Uncharacterized protein</fullName>
    </submittedName>
</protein>
<organism evidence="1 2">
    <name type="scientific">Rhizoctonia solani</name>
    <dbReference type="NCBI Taxonomy" id="456999"/>
    <lineage>
        <taxon>Eukaryota</taxon>
        <taxon>Fungi</taxon>
        <taxon>Dikarya</taxon>
        <taxon>Basidiomycota</taxon>
        <taxon>Agaricomycotina</taxon>
        <taxon>Agaricomycetes</taxon>
        <taxon>Cantharellales</taxon>
        <taxon>Ceratobasidiaceae</taxon>
        <taxon>Rhizoctonia</taxon>
    </lineage>
</organism>
<accession>A0A8H7LRB7</accession>
<reference evidence="1" key="1">
    <citation type="submission" date="2020-09" db="EMBL/GenBank/DDBJ databases">
        <title>Comparative genome analyses of four rice-infecting Rhizoctonia solani isolates reveal extensive enrichment of homogalacturonan modification genes.</title>
        <authorList>
            <person name="Lee D.-Y."/>
            <person name="Jeon J."/>
            <person name="Kim K.-T."/>
            <person name="Cheong K."/>
            <person name="Song H."/>
            <person name="Choi G."/>
            <person name="Ko J."/>
            <person name="Opiyo S.O."/>
            <person name="Zuo S."/>
            <person name="Madhav S."/>
            <person name="Lee Y.-H."/>
            <person name="Wang G.-L."/>
        </authorList>
    </citation>
    <scope>NUCLEOTIDE SEQUENCE</scope>
    <source>
        <strain evidence="1">AG1-IA YN-7</strain>
    </source>
</reference>
<dbReference type="InterPro" id="IPR032675">
    <property type="entry name" value="LRR_dom_sf"/>
</dbReference>
<dbReference type="AlphaFoldDB" id="A0A8H7LRB7"/>
<comment type="caution">
    <text evidence="1">The sequence shown here is derived from an EMBL/GenBank/DDBJ whole genome shotgun (WGS) entry which is preliminary data.</text>
</comment>